<evidence type="ECO:0000313" key="2">
    <source>
        <dbReference type="EnsemblMetazoa" id="XP_008187555.1"/>
    </source>
</evidence>
<accession>A0A8R2FDJ7</accession>
<dbReference type="RefSeq" id="XP_008187555.1">
    <property type="nucleotide sequence ID" value="XM_008189333.1"/>
</dbReference>
<dbReference type="InterPro" id="IPR005312">
    <property type="entry name" value="DUF1759"/>
</dbReference>
<dbReference type="GO" id="GO:0003676">
    <property type="term" value="F:nucleic acid binding"/>
    <property type="evidence" value="ECO:0007669"/>
    <property type="project" value="InterPro"/>
</dbReference>
<reference evidence="3" key="1">
    <citation type="submission" date="2010-06" db="EMBL/GenBank/DDBJ databases">
        <authorList>
            <person name="Jiang H."/>
            <person name="Abraham K."/>
            <person name="Ali S."/>
            <person name="Alsbrooks S.L."/>
            <person name="Anim B.N."/>
            <person name="Anosike U.S."/>
            <person name="Attaway T."/>
            <person name="Bandaranaike D.P."/>
            <person name="Battles P.K."/>
            <person name="Bell S.N."/>
            <person name="Bell A.V."/>
            <person name="Beltran B."/>
            <person name="Bickham C."/>
            <person name="Bustamante Y."/>
            <person name="Caleb T."/>
            <person name="Canada A."/>
            <person name="Cardenas V."/>
            <person name="Carter K."/>
            <person name="Chacko J."/>
            <person name="Chandrabose M.N."/>
            <person name="Chavez D."/>
            <person name="Chavez A."/>
            <person name="Chen L."/>
            <person name="Chu H.-S."/>
            <person name="Claassen K.J."/>
            <person name="Cockrell R."/>
            <person name="Collins M."/>
            <person name="Cooper J.A."/>
            <person name="Cree A."/>
            <person name="Curry S.M."/>
            <person name="Da Y."/>
            <person name="Dao M.D."/>
            <person name="Das B."/>
            <person name="Davila M.-L."/>
            <person name="Davy-Carroll L."/>
            <person name="Denson S."/>
            <person name="Dinh H."/>
            <person name="Ebong V.E."/>
            <person name="Edwards J.R."/>
            <person name="Egan A."/>
            <person name="El-Daye J."/>
            <person name="Escobedo L."/>
            <person name="Fernandez S."/>
            <person name="Fernando P.R."/>
            <person name="Flagg N."/>
            <person name="Forbes L.D."/>
            <person name="Fowler R.G."/>
            <person name="Fu Q."/>
            <person name="Gabisi R.A."/>
            <person name="Ganer J."/>
            <person name="Garbino Pronczuk A."/>
            <person name="Garcia R.M."/>
            <person name="Garner T."/>
            <person name="Garrett T.E."/>
            <person name="Gonzalez D.A."/>
            <person name="Hamid H."/>
            <person name="Hawkins E.S."/>
            <person name="Hirani K."/>
            <person name="Hogues M.E."/>
            <person name="Hollins B."/>
            <person name="Hsiao C.-H."/>
            <person name="Jabil R."/>
            <person name="James M.L."/>
            <person name="Jhangiani S.N."/>
            <person name="Johnson B."/>
            <person name="Johnson Q."/>
            <person name="Joshi V."/>
            <person name="Kalu J.B."/>
            <person name="Kam C."/>
            <person name="Kashfia A."/>
            <person name="Keebler J."/>
            <person name="Kisamo H."/>
            <person name="Kovar C.L."/>
            <person name="Lago L.A."/>
            <person name="Lai C.-Y."/>
            <person name="Laidlaw J."/>
            <person name="Lara F."/>
            <person name="Le T.-K."/>
            <person name="Lee S.L."/>
            <person name="Legall F.H."/>
            <person name="Lemon S.J."/>
            <person name="Lewis L.R."/>
            <person name="Li B."/>
            <person name="Liu Y."/>
            <person name="Liu Y.-S."/>
            <person name="Lopez J."/>
            <person name="Lozado R.J."/>
            <person name="Lu J."/>
            <person name="Madu R.C."/>
            <person name="Maheshwari M."/>
            <person name="Maheshwari R."/>
            <person name="Malloy K."/>
            <person name="Martinez E."/>
            <person name="Mathew T."/>
            <person name="Mercado I.C."/>
            <person name="Mercado C."/>
            <person name="Meyer B."/>
            <person name="Montgomery K."/>
            <person name="Morgan M.B."/>
            <person name="Munidasa M."/>
            <person name="Nazareth L.V."/>
            <person name="Nelson J."/>
            <person name="Ng B.M."/>
            <person name="Nguyen N.B."/>
            <person name="Nguyen P.Q."/>
            <person name="Nguyen T."/>
            <person name="Obregon M."/>
            <person name="Okwuonu G.O."/>
            <person name="Onwere C.G."/>
            <person name="Orozco G."/>
            <person name="Parra A."/>
            <person name="Patel S."/>
            <person name="Patil S."/>
            <person name="Perez A."/>
            <person name="Perez Y."/>
            <person name="Pham C."/>
            <person name="Primus E.L."/>
            <person name="Pu L.-L."/>
            <person name="Puazo M."/>
            <person name="Qin X."/>
            <person name="Quiroz J.B."/>
            <person name="Reese J."/>
            <person name="Richards S."/>
            <person name="Rives C.M."/>
            <person name="Robberts R."/>
            <person name="Ruiz S.J."/>
            <person name="Ruiz M.J."/>
            <person name="Santibanez J."/>
            <person name="Schneider B.W."/>
            <person name="Sisson I."/>
            <person name="Smith M."/>
            <person name="Sodergren E."/>
            <person name="Song X.-Z."/>
            <person name="Song B.B."/>
            <person name="Summersgill H."/>
            <person name="Thelus R."/>
            <person name="Thornton R.D."/>
            <person name="Trejos Z.Y."/>
            <person name="Usmani K."/>
            <person name="Vattathil S."/>
            <person name="Villasana D."/>
            <person name="Walker D.L."/>
            <person name="Wang S."/>
            <person name="Wang K."/>
            <person name="White C.S."/>
            <person name="Williams A.C."/>
            <person name="Williamson J."/>
            <person name="Wilson K."/>
            <person name="Woghiren I.O."/>
            <person name="Woodworth J.R."/>
            <person name="Worley K.C."/>
            <person name="Wright R.A."/>
            <person name="Wu W."/>
            <person name="Young L."/>
            <person name="Zhang L."/>
            <person name="Zhang J."/>
            <person name="Zhu Y."/>
            <person name="Muzny D.M."/>
            <person name="Weinstock G."/>
            <person name="Gibbs R.A."/>
        </authorList>
    </citation>
    <scope>NUCLEOTIDE SEQUENCE [LARGE SCALE GENOMIC DNA]</scope>
    <source>
        <strain evidence="3">LSR1</strain>
    </source>
</reference>
<dbReference type="Pfam" id="PF05585">
    <property type="entry name" value="DUF1758"/>
    <property type="match status" value="1"/>
</dbReference>
<dbReference type="GO" id="GO:0015074">
    <property type="term" value="P:DNA integration"/>
    <property type="evidence" value="ECO:0007669"/>
    <property type="project" value="InterPro"/>
</dbReference>
<dbReference type="Gene3D" id="3.30.420.10">
    <property type="entry name" value="Ribonuclease H-like superfamily/Ribonuclease H"/>
    <property type="match status" value="1"/>
</dbReference>
<evidence type="ECO:0000313" key="3">
    <source>
        <dbReference type="Proteomes" id="UP000007819"/>
    </source>
</evidence>
<dbReference type="InterPro" id="IPR008042">
    <property type="entry name" value="Retrotrans_Pao"/>
</dbReference>
<dbReference type="SUPFAM" id="SSF53098">
    <property type="entry name" value="Ribonuclease H-like"/>
    <property type="match status" value="1"/>
</dbReference>
<dbReference type="SUPFAM" id="SSF56672">
    <property type="entry name" value="DNA/RNA polymerases"/>
    <property type="match status" value="1"/>
</dbReference>
<dbReference type="PANTHER" id="PTHR47331:SF5">
    <property type="entry name" value="RIBONUCLEASE H"/>
    <property type="match status" value="1"/>
</dbReference>
<dbReference type="GO" id="GO:0042575">
    <property type="term" value="C:DNA polymerase complex"/>
    <property type="evidence" value="ECO:0007669"/>
    <property type="project" value="UniProtKB-ARBA"/>
</dbReference>
<dbReference type="InterPro" id="IPR036397">
    <property type="entry name" value="RNaseH_sf"/>
</dbReference>
<reference evidence="2" key="2">
    <citation type="submission" date="2022-06" db="UniProtKB">
        <authorList>
            <consortium name="EnsemblMetazoa"/>
        </authorList>
    </citation>
    <scope>IDENTIFICATION</scope>
</reference>
<protein>
    <recommendedName>
        <fullName evidence="1">Integrase catalytic domain-containing protein</fullName>
    </recommendedName>
</protein>
<dbReference type="InterPro" id="IPR008737">
    <property type="entry name" value="DUF1758"/>
</dbReference>
<dbReference type="Pfam" id="PF18701">
    <property type="entry name" value="DUF5641"/>
    <property type="match status" value="1"/>
</dbReference>
<dbReference type="Pfam" id="PF17921">
    <property type="entry name" value="Integrase_H2C2"/>
    <property type="match status" value="1"/>
</dbReference>
<dbReference type="Proteomes" id="UP000007819">
    <property type="component" value="Chromosome A1"/>
</dbReference>
<dbReference type="Pfam" id="PF03564">
    <property type="entry name" value="DUF1759"/>
    <property type="match status" value="1"/>
</dbReference>
<dbReference type="InterPro" id="IPR040676">
    <property type="entry name" value="DUF5641"/>
</dbReference>
<keyword evidence="3" id="KW-1185">Reference proteome</keyword>
<evidence type="ECO:0000259" key="1">
    <source>
        <dbReference type="PROSITE" id="PS50994"/>
    </source>
</evidence>
<dbReference type="PANTHER" id="PTHR47331">
    <property type="entry name" value="PHD-TYPE DOMAIN-CONTAINING PROTEIN"/>
    <property type="match status" value="1"/>
</dbReference>
<organism evidence="2 3">
    <name type="scientific">Acyrthosiphon pisum</name>
    <name type="common">Pea aphid</name>
    <dbReference type="NCBI Taxonomy" id="7029"/>
    <lineage>
        <taxon>Eukaryota</taxon>
        <taxon>Metazoa</taxon>
        <taxon>Ecdysozoa</taxon>
        <taxon>Arthropoda</taxon>
        <taxon>Hexapoda</taxon>
        <taxon>Insecta</taxon>
        <taxon>Pterygota</taxon>
        <taxon>Neoptera</taxon>
        <taxon>Paraneoptera</taxon>
        <taxon>Hemiptera</taxon>
        <taxon>Sternorrhyncha</taxon>
        <taxon>Aphidomorpha</taxon>
        <taxon>Aphidoidea</taxon>
        <taxon>Aphididae</taxon>
        <taxon>Macrosiphini</taxon>
        <taxon>Acyrthosiphon</taxon>
    </lineage>
</organism>
<dbReference type="InterPro" id="IPR041588">
    <property type="entry name" value="Integrase_H2C2"/>
</dbReference>
<dbReference type="InterPro" id="IPR043502">
    <property type="entry name" value="DNA/RNA_pol_sf"/>
</dbReference>
<dbReference type="OrthoDB" id="6629212at2759"/>
<dbReference type="KEGG" id="api:103310598"/>
<feature type="domain" description="Integrase catalytic" evidence="1">
    <location>
        <begin position="1425"/>
        <end position="1619"/>
    </location>
</feature>
<dbReference type="GO" id="GO:0071897">
    <property type="term" value="P:DNA biosynthetic process"/>
    <property type="evidence" value="ECO:0007669"/>
    <property type="project" value="UniProtKB-ARBA"/>
</dbReference>
<dbReference type="InterPro" id="IPR001584">
    <property type="entry name" value="Integrase_cat-core"/>
</dbReference>
<dbReference type="PROSITE" id="PS50994">
    <property type="entry name" value="INTEGRASE"/>
    <property type="match status" value="1"/>
</dbReference>
<name>A0A8R2FDJ7_ACYPI</name>
<dbReference type="GeneID" id="103310598"/>
<dbReference type="Pfam" id="PF05380">
    <property type="entry name" value="Peptidase_A17"/>
    <property type="match status" value="1"/>
</dbReference>
<dbReference type="InterPro" id="IPR012337">
    <property type="entry name" value="RNaseH-like_sf"/>
</dbReference>
<proteinExistence type="predicted"/>
<dbReference type="EnsemblMetazoa" id="XM_008189333.1">
    <property type="protein sequence ID" value="XP_008187555.1"/>
    <property type="gene ID" value="LOC103310598"/>
</dbReference>
<sequence length="1738" mass="196101">MDGVEKMNIRRGQLKASITRFWNTLQSPDVDPVEIKARREKIEEVWVEYEQLQSVIEAQEEVDINAQNGYREIFEDLYFKSVAAAEKIITQANGTEERGKSKSETSYEKKVTPAVKLAALNVPTFNGNYHEWASYYDIFSVLVDRNPDISDIEKIFHLRASLSGEALASIQCLETTANNYAIAWKSLVQRYNNKRVLVQAHVKSIYDLEAMSGESASKLRQFTDTLSGHMRALEALGERPGDWGPLLIHLIATKIDKTTLREWESKSSHDKVPTVSEIIQFLESKFKVLEAIEVAKNITVRAQRPIENSAKKYYEKGSASKSFASTSKLKCFVCGSEHTIYKCPTFCSLDISDRIKRVTELDLCKVCLRKHDGRKCNARFCFKCAKPHNTLLHLSGVGNKSSTNEQIQVQSTTAGLNIAGRSDEESKSVSAHASVILDDRILLATAIILLRDEIGNLVPGRVLLDSGSQSNLITEEMVQVLGLKKKRINHSLSGIGDSAQTVSSTVNTMIMSNYNAFTLSTSYLVVKRITTNIPSRVFKGNYVIPNDIQLADPSFLKPQKIDLLIGANHFFDLMQSGRLKPIAEGPVFQETCLGWVVSGPLGLPEKYEYEHSSSAICLLTGETPETDLERTIATFWRLEEYGEKKVYTLEEKACKNDFDKNVKRNGSGRFVVHLPFKKDKPKLGNSYEIAKRRLLSLERRFQRDPKLKTEYCNFMSEYEKLGHMEIIGEDDNGSAGESYYIPHHAVRNENSTTTKLRVVFDASCKTDTGISLNDILMKGPAIQDELLYILARFRTYNYVLSADIEKMYRQILVTENHRSYQRVLWRANSTQPIQNYQLNTLTYGTVPASYLATACLENLAEAEYENYPDACLSIVRNFYMDDYLGGAMNKSEALKLRDNLTTIMKNAGLVLRKWMSNDSDLIADVQCTSCGVRAVGDTRSTKILGLNWNSDNDVLLYTVRQIDDKLITTKRKILSEIATIFDPLGLLGPVIVNAKLIMQNLWQVKAGWDDPLPESIQNEWLKCRDGLSQLNEVSIPRKIICDGINIEFQVHGFADASLKAYGACLYLRSTDLVGKNVVNLICAKSKVAPLKVISLPRLELCAALLLARLASRVIPKLNLPISQRRFWSDSKVTLAWISSPSTRWKTFVAHRVGEVQDLTLFSEWAHVSTLDNPADLISRGCEAKRLKENAIWWHGPTWLSEESTAWPNVESKAYTAADTNIPEAKDNTTTAETCSLTCTAKCNYPLLSERSSLSKIIRITAYCLRWRKKKMIVGPLQAFELEYANLALIRMVQLEHFGKEIKALSGSTQVATTSKLFRLRPYYDKEKLLRVGGRLKNAIYLDIHQRNPIVLPSDSPYTRLLFRREHVQLLHSGPQALIASIRQRYWPLKARNIARDTVHKCVTCFRLKPVIVQPIMGDLPRDRVTPSRPFSRCGIDFAGPIMIKTSLRRKAACSKGYIGIFVCFATKAVHIELISDLTTKTFLQALNRFFDRRGRSSVIYSDNATNFIGAQRQLKEIFQFFQSVDHQNEIVTALADKGVEWKCIPPRSPHFGGLWEAAVKSMKSLLYKVLGEARLTYEEMSTVLTRVEACLNSRPITPMSSDPTDLTVLTPGHFLTGDAITAVPERDETATPDNRLDRWRRVTKYSQTLWNRWSTEYLNQLQERVKWAGAKGPSVRIGTVVILRDTNLPPLQWRLGRVVKVEPGADGVIRAASVQTSSGVWKRAVRLLCPLPFEGNAT</sequence>